<dbReference type="EMBL" id="HADY01024150">
    <property type="protein sequence ID" value="SBP62635.1"/>
    <property type="molecule type" value="Transcribed_RNA"/>
</dbReference>
<gene>
    <name evidence="1" type="primary">ZGC:112970</name>
</gene>
<protein>
    <submittedName>
        <fullName evidence="1">Zgc:112970</fullName>
    </submittedName>
</protein>
<reference evidence="1" key="2">
    <citation type="submission" date="2016-06" db="EMBL/GenBank/DDBJ databases">
        <title>The genome of a short-lived fish provides insights into sex chromosome evolution and the genetic control of aging.</title>
        <authorList>
            <person name="Reichwald K."/>
            <person name="Felder M."/>
            <person name="Petzold A."/>
            <person name="Koch P."/>
            <person name="Groth M."/>
            <person name="Platzer M."/>
        </authorList>
    </citation>
    <scope>NUCLEOTIDE SEQUENCE</scope>
    <source>
        <tissue evidence="1">Brain</tissue>
    </source>
</reference>
<organism evidence="1">
    <name type="scientific">Nothobranchius furzeri</name>
    <name type="common">Turquoise killifish</name>
    <dbReference type="NCBI Taxonomy" id="105023"/>
    <lineage>
        <taxon>Eukaryota</taxon>
        <taxon>Metazoa</taxon>
        <taxon>Chordata</taxon>
        <taxon>Craniata</taxon>
        <taxon>Vertebrata</taxon>
        <taxon>Euteleostomi</taxon>
        <taxon>Actinopterygii</taxon>
        <taxon>Neopterygii</taxon>
        <taxon>Teleostei</taxon>
        <taxon>Neoteleostei</taxon>
        <taxon>Acanthomorphata</taxon>
        <taxon>Ovalentaria</taxon>
        <taxon>Atherinomorphae</taxon>
        <taxon>Cyprinodontiformes</taxon>
        <taxon>Nothobranchiidae</taxon>
        <taxon>Nothobranchius</taxon>
    </lineage>
</organism>
<proteinExistence type="predicted"/>
<dbReference type="AlphaFoldDB" id="A0A1A8B810"/>
<accession>A0A1A8B810</accession>
<name>A0A1A8B810_NOTFU</name>
<reference evidence="1" key="1">
    <citation type="submission" date="2016-05" db="EMBL/GenBank/DDBJ databases">
        <authorList>
            <person name="Lavstsen T."/>
            <person name="Jespersen J.S."/>
        </authorList>
    </citation>
    <scope>NUCLEOTIDE SEQUENCE</scope>
    <source>
        <tissue evidence="1">Brain</tissue>
    </source>
</reference>
<sequence length="84" mass="9349">MVAGIESRLFEGDCEKGEVPKYSLNDLDNELFRVAGEIFSVSIAQGGPAPRFLQEWCYNYLVTGKPHTDGFYDKKLSQLIKGGC</sequence>
<evidence type="ECO:0000313" key="1">
    <source>
        <dbReference type="EMBL" id="SBP62635.1"/>
    </source>
</evidence>